<evidence type="ECO:0000256" key="5">
    <source>
        <dbReference type="ARBA" id="ARBA00022827"/>
    </source>
</evidence>
<evidence type="ECO:0000313" key="14">
    <source>
        <dbReference type="Proteomes" id="UP000292781"/>
    </source>
</evidence>
<comment type="similarity">
    <text evidence="2">Belongs to the FAD-binding oxidoreductase/transferase type 4 family.</text>
</comment>
<dbReference type="InterPro" id="IPR017896">
    <property type="entry name" value="4Fe4S_Fe-S-bd"/>
</dbReference>
<dbReference type="Proteomes" id="UP000292781">
    <property type="component" value="Unassembled WGS sequence"/>
</dbReference>
<accession>A0A4Q9VVV1</accession>
<evidence type="ECO:0000256" key="1">
    <source>
        <dbReference type="ARBA" id="ARBA00001974"/>
    </source>
</evidence>
<comment type="cofactor">
    <cofactor evidence="1">
        <name>FAD</name>
        <dbReference type="ChEBI" id="CHEBI:57692"/>
    </cofactor>
</comment>
<dbReference type="PROSITE" id="PS51379">
    <property type="entry name" value="4FE4S_FER_2"/>
    <property type="match status" value="1"/>
</dbReference>
<keyword evidence="6" id="KW-0809">Transit peptide</keyword>
<protein>
    <recommendedName>
        <fullName evidence="10">D-lactate dehydrogenase (cytochrome)</fullName>
        <ecNumber evidence="10">1.1.2.4</ecNumber>
    </recommendedName>
</protein>
<dbReference type="InterPro" id="IPR036318">
    <property type="entry name" value="FAD-bd_PCMH-like_sf"/>
</dbReference>
<dbReference type="FunFam" id="1.10.45.10:FF:000001">
    <property type="entry name" value="D-lactate dehydrogenase mitochondrial"/>
    <property type="match status" value="1"/>
</dbReference>
<feature type="domain" description="FAD-binding PCMH-type" evidence="12">
    <location>
        <begin position="46"/>
        <end position="274"/>
    </location>
</feature>
<dbReference type="GO" id="GO:0004458">
    <property type="term" value="F:D-lactate dehydrogenase (cytochrome) activity"/>
    <property type="evidence" value="ECO:0007669"/>
    <property type="project" value="UniProtKB-EC"/>
</dbReference>
<evidence type="ECO:0000259" key="11">
    <source>
        <dbReference type="PROSITE" id="PS51379"/>
    </source>
</evidence>
<evidence type="ECO:0000256" key="10">
    <source>
        <dbReference type="ARBA" id="ARBA00038897"/>
    </source>
</evidence>
<dbReference type="Gene3D" id="3.30.70.2190">
    <property type="match status" value="1"/>
</dbReference>
<evidence type="ECO:0000313" key="13">
    <source>
        <dbReference type="EMBL" id="TBW39203.1"/>
    </source>
</evidence>
<evidence type="ECO:0000256" key="4">
    <source>
        <dbReference type="ARBA" id="ARBA00022723"/>
    </source>
</evidence>
<dbReference type="Gene3D" id="3.30.70.2740">
    <property type="match status" value="1"/>
</dbReference>
<dbReference type="SUPFAM" id="SSF56176">
    <property type="entry name" value="FAD-binding/transporter-associated domain-like"/>
    <property type="match status" value="1"/>
</dbReference>
<dbReference type="Pfam" id="PF01565">
    <property type="entry name" value="FAD_binding_4"/>
    <property type="match status" value="1"/>
</dbReference>
<proteinExistence type="inferred from homology"/>
<dbReference type="GO" id="GO:0008720">
    <property type="term" value="F:D-lactate dehydrogenase (NAD+) activity"/>
    <property type="evidence" value="ECO:0007669"/>
    <property type="project" value="TreeGrafter"/>
</dbReference>
<dbReference type="InterPro" id="IPR009051">
    <property type="entry name" value="Helical_ferredxn"/>
</dbReference>
<dbReference type="PANTHER" id="PTHR11748">
    <property type="entry name" value="D-LACTATE DEHYDROGENASE"/>
    <property type="match status" value="1"/>
</dbReference>
<dbReference type="Gene3D" id="3.30.465.10">
    <property type="match status" value="1"/>
</dbReference>
<dbReference type="InterPro" id="IPR016169">
    <property type="entry name" value="FAD-bd_PCMH_sub2"/>
</dbReference>
<dbReference type="InterPro" id="IPR004113">
    <property type="entry name" value="FAD-bd_oxidored_4_C"/>
</dbReference>
<dbReference type="Pfam" id="PF02754">
    <property type="entry name" value="CCG"/>
    <property type="match status" value="2"/>
</dbReference>
<dbReference type="AlphaFoldDB" id="A0A4Q9VVV1"/>
<comment type="caution">
    <text evidence="13">The sequence shown here is derived from an EMBL/GenBank/DDBJ whole genome shotgun (WGS) entry which is preliminary data.</text>
</comment>
<dbReference type="GO" id="GO:1903457">
    <property type="term" value="P:lactate catabolic process"/>
    <property type="evidence" value="ECO:0007669"/>
    <property type="project" value="TreeGrafter"/>
</dbReference>
<dbReference type="Gene3D" id="1.10.45.10">
    <property type="entry name" value="Vanillyl-alcohol Oxidase, Chain A, domain 4"/>
    <property type="match status" value="1"/>
</dbReference>
<dbReference type="SUPFAM" id="SSF46548">
    <property type="entry name" value="alpha-helical ferredoxin"/>
    <property type="match status" value="1"/>
</dbReference>
<dbReference type="InterPro" id="IPR017900">
    <property type="entry name" value="4Fe4S_Fe_S_CS"/>
</dbReference>
<evidence type="ECO:0000259" key="12">
    <source>
        <dbReference type="PROSITE" id="PS51387"/>
    </source>
</evidence>
<dbReference type="Gene3D" id="3.30.43.10">
    <property type="entry name" value="Uridine Diphospho-n-acetylenolpyruvylglucosamine Reductase, domain 2"/>
    <property type="match status" value="1"/>
</dbReference>
<dbReference type="InterPro" id="IPR016167">
    <property type="entry name" value="FAD-bd_PCMH_sub1"/>
</dbReference>
<dbReference type="PANTHER" id="PTHR11748:SF111">
    <property type="entry name" value="D-LACTATE DEHYDROGENASE, MITOCHONDRIAL-RELATED"/>
    <property type="match status" value="1"/>
</dbReference>
<keyword evidence="9" id="KW-0411">Iron-sulfur</keyword>
<keyword evidence="4" id="KW-0479">Metal-binding</keyword>
<dbReference type="InterPro" id="IPR004017">
    <property type="entry name" value="Cys_rich_dom"/>
</dbReference>
<dbReference type="InterPro" id="IPR016166">
    <property type="entry name" value="FAD-bd_PCMH"/>
</dbReference>
<dbReference type="Pfam" id="PF02913">
    <property type="entry name" value="FAD-oxidase_C"/>
    <property type="match status" value="1"/>
</dbReference>
<keyword evidence="8" id="KW-0408">Iron</keyword>
<dbReference type="GO" id="GO:0051536">
    <property type="term" value="F:iron-sulfur cluster binding"/>
    <property type="evidence" value="ECO:0007669"/>
    <property type="project" value="UniProtKB-KW"/>
</dbReference>
<dbReference type="GO" id="GO:0046872">
    <property type="term" value="F:metal ion binding"/>
    <property type="evidence" value="ECO:0007669"/>
    <property type="project" value="UniProtKB-KW"/>
</dbReference>
<sequence length="943" mass="97507">MTVPRPPADPLVADPLVTDLAAILPASRILTSPLMKLAHAGDASFYRLIPRVVVKVESEAEIVALLGLARRHATSVTMRAAGTSLSGQAVTDRILAVLGEGFGQIEIAADAATVRLGPAVVGGRANAALARFGRKIGPDPASIATAKIGGIAANNASGMCCGVGGNSYHTLHALRLVLADGTVLDTAEPASVAAFRASHAELLSGLGAIAADAKSDAALAARIRRKYRLKNTTGYAINALVDFDDPVEILNRLMIGSEGTLGVMTRVDYRTVDDPPAKASAFVVFADVAGAARAVPGLRAAEAAAVELLDRASLTSVAHLPGMPVDPATLGPEAAALLIEVRASDAAGLDAAITAATAAIDPAATLTGIRFSRDAAECARFWAIRKGTLPAVGANRPAGTTVIIEDVAFPVDRLAEATADLRRLFAEHGYGEAVIFGHALEGNLHFVFAQGFDDPAEVTRYARFMEAIAALVVDRYDGSLKAEHGTGRNMAPFVEREWGAAATDLMRRIKRLLDPGDLLNPGVVLTDDPSLHLKNLKPMRAVSPLVDRCIECGFCEPQCPSMGLTLGPRQRIAARREIARLTCDSPDDPALASMVADYGYAGEATCAACSLCATVCPVGIDTGALTKTLRAEGRGSLAKTVAGGIGDHFGLVAGGLRRGLAAADGIADLIGARPVAAVSGALAGIVGLPGWTPAMPRAAGPLPSPSTITAGDPVVFFPSCATRTFGAARDDGDGEDVAVIARRVFERAGFRVLLPEDLGSLCCGQPFASRGLEAAAGTKAEELKAALAGRGSVPVVFDTAPCASRMKGFAGPEFRPLDLVEFLAGSVLPRLTLTPVPATVAVHVTCSTRRGGLAETTLAVARACASEVIVPPDVTCCGFAGDKGFTLPELNAHALRHLAEALPERCRDGYSTSRTCEIGLASHSGRRWRSLLALVDEASQPSA</sequence>
<dbReference type="Gene3D" id="1.10.1060.10">
    <property type="entry name" value="Alpha-helical ferredoxin"/>
    <property type="match status" value="1"/>
</dbReference>
<gene>
    <name evidence="13" type="ORF">EYW49_06825</name>
</gene>
<organism evidence="13 14">
    <name type="scientific">Siculibacillus lacustris</name>
    <dbReference type="NCBI Taxonomy" id="1549641"/>
    <lineage>
        <taxon>Bacteria</taxon>
        <taxon>Pseudomonadati</taxon>
        <taxon>Pseudomonadota</taxon>
        <taxon>Alphaproteobacteria</taxon>
        <taxon>Hyphomicrobiales</taxon>
        <taxon>Ancalomicrobiaceae</taxon>
        <taxon>Siculibacillus</taxon>
    </lineage>
</organism>
<dbReference type="EMBL" id="SJFN01000008">
    <property type="protein sequence ID" value="TBW39203.1"/>
    <property type="molecule type" value="Genomic_DNA"/>
</dbReference>
<dbReference type="InterPro" id="IPR016164">
    <property type="entry name" value="FAD-linked_Oxase-like_C"/>
</dbReference>
<name>A0A4Q9VVV1_9HYPH</name>
<evidence type="ECO:0000256" key="7">
    <source>
        <dbReference type="ARBA" id="ARBA00023002"/>
    </source>
</evidence>
<dbReference type="Pfam" id="PF13183">
    <property type="entry name" value="Fer4_8"/>
    <property type="match status" value="1"/>
</dbReference>
<evidence type="ECO:0000256" key="6">
    <source>
        <dbReference type="ARBA" id="ARBA00022946"/>
    </source>
</evidence>
<evidence type="ECO:0000256" key="8">
    <source>
        <dbReference type="ARBA" id="ARBA00023004"/>
    </source>
</evidence>
<feature type="domain" description="4Fe-4S ferredoxin-type" evidence="11">
    <location>
        <begin position="538"/>
        <end position="569"/>
    </location>
</feature>
<keyword evidence="3" id="KW-0285">Flavoprotein</keyword>
<dbReference type="RefSeq" id="WP_131307541.1">
    <property type="nucleotide sequence ID" value="NZ_SJFN01000008.1"/>
</dbReference>
<evidence type="ECO:0000256" key="2">
    <source>
        <dbReference type="ARBA" id="ARBA00008000"/>
    </source>
</evidence>
<dbReference type="OrthoDB" id="9811557at2"/>
<dbReference type="GO" id="GO:0071949">
    <property type="term" value="F:FAD binding"/>
    <property type="evidence" value="ECO:0007669"/>
    <property type="project" value="InterPro"/>
</dbReference>
<dbReference type="EC" id="1.1.2.4" evidence="10"/>
<dbReference type="SUPFAM" id="SSF55103">
    <property type="entry name" value="FAD-linked oxidases, C-terminal domain"/>
    <property type="match status" value="1"/>
</dbReference>
<reference evidence="13 14" key="1">
    <citation type="submission" date="2019-02" db="EMBL/GenBank/DDBJ databases">
        <title>Siculibacillus lacustris gen. nov., sp. nov., a new rosette-forming bacterium isolated from a freshwater crater lake (Lake St. Ana, Romania).</title>
        <authorList>
            <person name="Felfoldi T."/>
            <person name="Marton Z."/>
            <person name="Szabo A."/>
            <person name="Mentes A."/>
            <person name="Boka K."/>
            <person name="Marialigeti K."/>
            <person name="Mathe I."/>
            <person name="Koncz M."/>
            <person name="Schumann P."/>
            <person name="Toth E."/>
        </authorList>
    </citation>
    <scope>NUCLEOTIDE SEQUENCE [LARGE SCALE GENOMIC DNA]</scope>
    <source>
        <strain evidence="13 14">SA-279</strain>
    </source>
</reference>
<keyword evidence="5" id="KW-0274">FAD</keyword>
<dbReference type="PROSITE" id="PS51387">
    <property type="entry name" value="FAD_PCMH"/>
    <property type="match status" value="1"/>
</dbReference>
<keyword evidence="14" id="KW-1185">Reference proteome</keyword>
<dbReference type="InterPro" id="IPR016171">
    <property type="entry name" value="Vanillyl_alc_oxidase_C-sub2"/>
</dbReference>
<dbReference type="InterPro" id="IPR006094">
    <property type="entry name" value="Oxid_FAD_bind_N"/>
</dbReference>
<dbReference type="PROSITE" id="PS00198">
    <property type="entry name" value="4FE4S_FER_1"/>
    <property type="match status" value="2"/>
</dbReference>
<evidence type="ECO:0000256" key="9">
    <source>
        <dbReference type="ARBA" id="ARBA00023014"/>
    </source>
</evidence>
<evidence type="ECO:0000256" key="3">
    <source>
        <dbReference type="ARBA" id="ARBA00022630"/>
    </source>
</evidence>
<keyword evidence="7" id="KW-0560">Oxidoreductase</keyword>